<name>A0A3M7STF3_BRAPC</name>
<accession>A0A3M7STF3</accession>
<dbReference type="Proteomes" id="UP000276133">
    <property type="component" value="Unassembled WGS sequence"/>
</dbReference>
<evidence type="ECO:0000313" key="1">
    <source>
        <dbReference type="EMBL" id="RNA38982.1"/>
    </source>
</evidence>
<organism evidence="1 2">
    <name type="scientific">Brachionus plicatilis</name>
    <name type="common">Marine rotifer</name>
    <name type="synonym">Brachionus muelleri</name>
    <dbReference type="NCBI Taxonomy" id="10195"/>
    <lineage>
        <taxon>Eukaryota</taxon>
        <taxon>Metazoa</taxon>
        <taxon>Spiralia</taxon>
        <taxon>Gnathifera</taxon>
        <taxon>Rotifera</taxon>
        <taxon>Eurotatoria</taxon>
        <taxon>Monogononta</taxon>
        <taxon>Pseudotrocha</taxon>
        <taxon>Ploima</taxon>
        <taxon>Brachionidae</taxon>
        <taxon>Brachionus</taxon>
    </lineage>
</organism>
<sequence length="91" mass="10879">MFDVVATVASSFIFVPRHQMLRSLKKESFPKNYKYKELAINFGLYPGSLEWILVLPFSQIIKNRRVHFYETKNNVEERKKIFLACFRYVVV</sequence>
<dbReference type="EMBL" id="REGN01000798">
    <property type="protein sequence ID" value="RNA38982.1"/>
    <property type="molecule type" value="Genomic_DNA"/>
</dbReference>
<dbReference type="AlphaFoldDB" id="A0A3M7STF3"/>
<reference evidence="1 2" key="1">
    <citation type="journal article" date="2018" name="Sci. Rep.">
        <title>Genomic signatures of local adaptation to the degree of environmental predictability in rotifers.</title>
        <authorList>
            <person name="Franch-Gras L."/>
            <person name="Hahn C."/>
            <person name="Garcia-Roger E.M."/>
            <person name="Carmona M.J."/>
            <person name="Serra M."/>
            <person name="Gomez A."/>
        </authorList>
    </citation>
    <scope>NUCLEOTIDE SEQUENCE [LARGE SCALE GENOMIC DNA]</scope>
    <source>
        <strain evidence="1">HYR1</strain>
    </source>
</reference>
<comment type="caution">
    <text evidence="1">The sequence shown here is derived from an EMBL/GenBank/DDBJ whole genome shotgun (WGS) entry which is preliminary data.</text>
</comment>
<proteinExistence type="predicted"/>
<protein>
    <submittedName>
        <fullName evidence="1">Uncharacterized protein</fullName>
    </submittedName>
</protein>
<evidence type="ECO:0000313" key="2">
    <source>
        <dbReference type="Proteomes" id="UP000276133"/>
    </source>
</evidence>
<keyword evidence="2" id="KW-1185">Reference proteome</keyword>
<gene>
    <name evidence="1" type="ORF">BpHYR1_041659</name>
</gene>